<keyword evidence="3" id="KW-1185">Reference proteome</keyword>
<dbReference type="Proteomes" id="UP000676565">
    <property type="component" value="Unassembled WGS sequence"/>
</dbReference>
<evidence type="ECO:0000313" key="2">
    <source>
        <dbReference type="EMBL" id="MBP3957256.1"/>
    </source>
</evidence>
<dbReference type="RefSeq" id="WP_210656137.1">
    <property type="nucleotide sequence ID" value="NZ_JAGKQQ010000001.1"/>
</dbReference>
<sequence>MEFASIIFLVLSPGAPADKAEAVVAQKSRMPNRYQLKLRVESRTPNAPPPLESSWDSTLHIWRDGNKFRVDHLDAHYTPPRPNHDSHDRRVTCENCEKEGYGIVTTVVRGSPPTLHTVEFVRLGTRNLDGYCTYFDWRYFGLSNDRPCGYPKLHIGSDFPGFFGRSDVQTRRENRGGVPCLVAAMSRKTGHLQQSVWLSEREEFNPVFFEDKFEVVGGEPESRTTEVSWQLTPGGHRYPKTVKHNTTISFNGAKYPGEEIVTVTHADFDSAIDPAVFTLAGLGLNENQAIGLPDLKPSERPLWRNGKVDESYTLGQYTADMLGPQTAVADGPKTVANYPAEGSTTLTVSIVTALLAVVTAVLAVVIRRRRAAG</sequence>
<gene>
    <name evidence="2" type="ORF">J8F10_18500</name>
</gene>
<organism evidence="2 3">
    <name type="scientific">Gemmata palustris</name>
    <dbReference type="NCBI Taxonomy" id="2822762"/>
    <lineage>
        <taxon>Bacteria</taxon>
        <taxon>Pseudomonadati</taxon>
        <taxon>Planctomycetota</taxon>
        <taxon>Planctomycetia</taxon>
        <taxon>Gemmatales</taxon>
        <taxon>Gemmataceae</taxon>
        <taxon>Gemmata</taxon>
    </lineage>
</organism>
<keyword evidence="1" id="KW-0812">Transmembrane</keyword>
<evidence type="ECO:0000256" key="1">
    <source>
        <dbReference type="SAM" id="Phobius"/>
    </source>
</evidence>
<feature type="transmembrane region" description="Helical" evidence="1">
    <location>
        <begin position="346"/>
        <end position="366"/>
    </location>
</feature>
<dbReference type="EMBL" id="JAGKQQ010000001">
    <property type="protein sequence ID" value="MBP3957256.1"/>
    <property type="molecule type" value="Genomic_DNA"/>
</dbReference>
<comment type="caution">
    <text evidence="2">The sequence shown here is derived from an EMBL/GenBank/DDBJ whole genome shotgun (WGS) entry which is preliminary data.</text>
</comment>
<name>A0ABS5BU68_9BACT</name>
<proteinExistence type="predicted"/>
<reference evidence="2 3" key="1">
    <citation type="submission" date="2021-04" db="EMBL/GenBank/DDBJ databases">
        <authorList>
            <person name="Ivanova A."/>
        </authorList>
    </citation>
    <scope>NUCLEOTIDE SEQUENCE [LARGE SCALE GENOMIC DNA]</scope>
    <source>
        <strain evidence="2 3">G18</strain>
    </source>
</reference>
<accession>A0ABS5BU68</accession>
<keyword evidence="1" id="KW-1133">Transmembrane helix</keyword>
<keyword evidence="1" id="KW-0472">Membrane</keyword>
<evidence type="ECO:0000313" key="3">
    <source>
        <dbReference type="Proteomes" id="UP000676565"/>
    </source>
</evidence>
<protein>
    <submittedName>
        <fullName evidence="2">Uncharacterized protein</fullName>
    </submittedName>
</protein>